<evidence type="ECO:0000256" key="1">
    <source>
        <dbReference type="ARBA" id="ARBA00004141"/>
    </source>
</evidence>
<comment type="subcellular location">
    <subcellularLocation>
        <location evidence="1">Membrane</location>
        <topology evidence="1">Multi-pass membrane protein</topology>
    </subcellularLocation>
</comment>
<organism evidence="7">
    <name type="scientific">Micrurus surinamensis</name>
    <name type="common">Surinam coral snake</name>
    <dbReference type="NCBI Taxonomy" id="129470"/>
    <lineage>
        <taxon>Eukaryota</taxon>
        <taxon>Metazoa</taxon>
        <taxon>Chordata</taxon>
        <taxon>Craniata</taxon>
        <taxon>Vertebrata</taxon>
        <taxon>Euteleostomi</taxon>
        <taxon>Lepidosauria</taxon>
        <taxon>Squamata</taxon>
        <taxon>Bifurcata</taxon>
        <taxon>Unidentata</taxon>
        <taxon>Episquamata</taxon>
        <taxon>Toxicofera</taxon>
        <taxon>Serpentes</taxon>
        <taxon>Colubroidea</taxon>
        <taxon>Elapidae</taxon>
        <taxon>Elapinae</taxon>
        <taxon>Micrurus</taxon>
    </lineage>
</organism>
<dbReference type="GO" id="GO:0016020">
    <property type="term" value="C:membrane"/>
    <property type="evidence" value="ECO:0007669"/>
    <property type="project" value="UniProtKB-SubCell"/>
</dbReference>
<reference evidence="7" key="1">
    <citation type="submission" date="2017-07" db="EMBL/GenBank/DDBJ databases">
        <authorList>
            <person name="Mikheyev A."/>
            <person name="Grau M."/>
        </authorList>
    </citation>
    <scope>NUCLEOTIDE SEQUENCE</scope>
    <source>
        <tissue evidence="7">Venom_gland</tissue>
    </source>
</reference>
<evidence type="ECO:0000256" key="2">
    <source>
        <dbReference type="ARBA" id="ARBA00022692"/>
    </source>
</evidence>
<dbReference type="InterPro" id="IPR011547">
    <property type="entry name" value="SLC26A/SulP_dom"/>
</dbReference>
<keyword evidence="3 5" id="KW-1133">Transmembrane helix</keyword>
<protein>
    <recommendedName>
        <fullName evidence="6">SLC26A/SulP transporter domain-containing protein</fullName>
    </recommendedName>
</protein>
<dbReference type="InterPro" id="IPR001902">
    <property type="entry name" value="SLC26A/SulP_fam"/>
</dbReference>
<dbReference type="GO" id="GO:0008271">
    <property type="term" value="F:secondary active sulfate transmembrane transporter activity"/>
    <property type="evidence" value="ECO:0007669"/>
    <property type="project" value="InterPro"/>
</dbReference>
<accession>A0A2D4PVB6</accession>
<dbReference type="Pfam" id="PF00916">
    <property type="entry name" value="Sulfate_transp"/>
    <property type="match status" value="1"/>
</dbReference>
<dbReference type="PROSITE" id="PS01130">
    <property type="entry name" value="SLC26A"/>
    <property type="match status" value="1"/>
</dbReference>
<feature type="transmembrane region" description="Helical" evidence="5">
    <location>
        <begin position="219"/>
        <end position="238"/>
    </location>
</feature>
<dbReference type="InterPro" id="IPR018045">
    <property type="entry name" value="S04_transporter_CS"/>
</dbReference>
<feature type="domain" description="SLC26A/SulP transporter" evidence="6">
    <location>
        <begin position="107"/>
        <end position="237"/>
    </location>
</feature>
<feature type="transmembrane region" description="Helical" evidence="5">
    <location>
        <begin position="147"/>
        <end position="170"/>
    </location>
</feature>
<name>A0A2D4PVB6_MICSU</name>
<dbReference type="PANTHER" id="PTHR11814">
    <property type="entry name" value="SULFATE TRANSPORTER"/>
    <property type="match status" value="1"/>
</dbReference>
<reference evidence="7" key="2">
    <citation type="submission" date="2017-11" db="EMBL/GenBank/DDBJ databases">
        <title>Coralsnake Venomics: Analyses of Venom Gland Transcriptomes and Proteomes of Six Brazilian Taxa.</title>
        <authorList>
            <person name="Aird S.D."/>
            <person name="Jorge da Silva N."/>
            <person name="Qiu L."/>
            <person name="Villar-Briones A."/>
            <person name="Aparecida-Saddi V."/>
            <person name="Campos-Telles M.P."/>
            <person name="Grau M."/>
            <person name="Mikheyev A.S."/>
        </authorList>
    </citation>
    <scope>NUCLEOTIDE SEQUENCE</scope>
    <source>
        <tissue evidence="7">Venom_gland</tissue>
    </source>
</reference>
<evidence type="ECO:0000256" key="3">
    <source>
        <dbReference type="ARBA" id="ARBA00022989"/>
    </source>
</evidence>
<evidence type="ECO:0000256" key="5">
    <source>
        <dbReference type="SAM" id="Phobius"/>
    </source>
</evidence>
<feature type="transmembrane region" description="Helical" evidence="5">
    <location>
        <begin position="105"/>
        <end position="127"/>
    </location>
</feature>
<proteinExistence type="predicted"/>
<keyword evidence="4 5" id="KW-0472">Membrane</keyword>
<evidence type="ECO:0000256" key="4">
    <source>
        <dbReference type="ARBA" id="ARBA00023136"/>
    </source>
</evidence>
<dbReference type="AlphaFoldDB" id="A0A2D4PVB6"/>
<dbReference type="EMBL" id="IACN01089549">
    <property type="protein sequence ID" value="LAB61914.1"/>
    <property type="molecule type" value="Transcribed_RNA"/>
</dbReference>
<evidence type="ECO:0000259" key="6">
    <source>
        <dbReference type="Pfam" id="PF00916"/>
    </source>
</evidence>
<evidence type="ECO:0000313" key="7">
    <source>
        <dbReference type="EMBL" id="LAB61914.1"/>
    </source>
</evidence>
<sequence length="247" mass="27592">MKEAHVTAAADSLEQGIEGVCFLIRKRTDSSWSRMKQEMETAPTENGSLLQFYMERKIPQKVSKTAVIKNQLRKKCSCSMKTMKKAILDFFPVLQWLPKYNCKEYIWGDVMSGLIIGIILVPQAIAYSLLAGLKPIYSLYTSFFANIIYFLMGTSRHVSVGIFSLLSLMVGQVVDRELLLAGFNLNDDPQQGVGDQAHLNFTVYNSTLGVTNKECGKECYAIGVATALTFMAGVYQVWSFPTNPQPI</sequence>
<keyword evidence="2 5" id="KW-0812">Transmembrane</keyword>